<dbReference type="InterPro" id="IPR017859">
    <property type="entry name" value="Treacle"/>
</dbReference>
<evidence type="ECO:0000313" key="4">
    <source>
        <dbReference type="RefSeq" id="XP_024588003.1"/>
    </source>
</evidence>
<gene>
    <name evidence="4 5" type="primary">TCOF1</name>
</gene>
<dbReference type="Pfam" id="PF03546">
    <property type="entry name" value="Treacle"/>
    <property type="match status" value="2"/>
</dbReference>
<feature type="compositionally biased region" description="Polar residues" evidence="1">
    <location>
        <begin position="290"/>
        <end position="301"/>
    </location>
</feature>
<feature type="compositionally biased region" description="Low complexity" evidence="1">
    <location>
        <begin position="1154"/>
        <end position="1171"/>
    </location>
</feature>
<feature type="region of interest" description="Disordered" evidence="1">
    <location>
        <begin position="1341"/>
        <end position="1499"/>
    </location>
</feature>
<feature type="compositionally biased region" description="Acidic residues" evidence="1">
    <location>
        <begin position="273"/>
        <end position="284"/>
    </location>
</feature>
<feature type="region of interest" description="Disordered" evidence="1">
    <location>
        <begin position="788"/>
        <end position="1309"/>
    </location>
</feature>
<feature type="region of interest" description="Disordered" evidence="1">
    <location>
        <begin position="57"/>
        <end position="776"/>
    </location>
</feature>
<dbReference type="SMART" id="SM00667">
    <property type="entry name" value="LisH"/>
    <property type="match status" value="1"/>
</dbReference>
<feature type="compositionally biased region" description="Acidic residues" evidence="1">
    <location>
        <begin position="690"/>
        <end position="704"/>
    </location>
</feature>
<protein>
    <submittedName>
        <fullName evidence="4 5">Treacle protein isoform X1</fullName>
    </submittedName>
</protein>
<feature type="compositionally biased region" description="Acidic residues" evidence="1">
    <location>
        <begin position="801"/>
        <end position="814"/>
    </location>
</feature>
<feature type="compositionally biased region" description="Basic residues" evidence="1">
    <location>
        <begin position="1448"/>
        <end position="1475"/>
    </location>
</feature>
<feature type="domain" description="Treacle protein" evidence="2">
    <location>
        <begin position="189"/>
        <end position="259"/>
    </location>
</feature>
<feature type="compositionally biased region" description="Acidic residues" evidence="1">
    <location>
        <begin position="624"/>
        <end position="637"/>
    </location>
</feature>
<feature type="compositionally biased region" description="Polar residues" evidence="1">
    <location>
        <begin position="1101"/>
        <end position="1124"/>
    </location>
</feature>
<dbReference type="GO" id="GO:0042790">
    <property type="term" value="P:nucleolar large rRNA transcription by RNA polymerase I"/>
    <property type="evidence" value="ECO:0007669"/>
    <property type="project" value="TreeGrafter"/>
</dbReference>
<reference evidence="4 5" key="1">
    <citation type="submission" date="2025-04" db="UniProtKB">
        <authorList>
            <consortium name="RefSeq"/>
        </authorList>
    </citation>
    <scope>IDENTIFICATION</scope>
    <source>
        <tissue evidence="4 5">Meat</tissue>
    </source>
</reference>
<accession>A0A341AEI2</accession>
<dbReference type="InterPro" id="IPR003993">
    <property type="entry name" value="Treacle_dom"/>
</dbReference>
<feature type="compositionally biased region" description="Polar residues" evidence="1">
    <location>
        <begin position="436"/>
        <end position="451"/>
    </location>
</feature>
<feature type="compositionally biased region" description="Polar residues" evidence="1">
    <location>
        <begin position="825"/>
        <end position="836"/>
    </location>
</feature>
<dbReference type="CTD" id="6949"/>
<dbReference type="GO" id="GO:0097110">
    <property type="term" value="F:scaffold protein binding"/>
    <property type="evidence" value="ECO:0007669"/>
    <property type="project" value="TreeGrafter"/>
</dbReference>
<feature type="compositionally biased region" description="Low complexity" evidence="1">
    <location>
        <begin position="461"/>
        <end position="471"/>
    </location>
</feature>
<feature type="domain" description="Treacle protein" evidence="2">
    <location>
        <begin position="325"/>
        <end position="837"/>
    </location>
</feature>
<feature type="compositionally biased region" description="Acidic residues" evidence="1">
    <location>
        <begin position="331"/>
        <end position="346"/>
    </location>
</feature>
<feature type="compositionally biased region" description="Low complexity" evidence="1">
    <location>
        <begin position="305"/>
        <end position="319"/>
    </location>
</feature>
<feature type="compositionally biased region" description="Polar residues" evidence="1">
    <location>
        <begin position="602"/>
        <end position="612"/>
    </location>
</feature>
<feature type="compositionally biased region" description="Low complexity" evidence="1">
    <location>
        <begin position="705"/>
        <end position="748"/>
    </location>
</feature>
<feature type="compositionally biased region" description="Polar residues" evidence="1">
    <location>
        <begin position="660"/>
        <end position="671"/>
    </location>
</feature>
<evidence type="ECO:0000313" key="5">
    <source>
        <dbReference type="RefSeq" id="XP_024588004.1"/>
    </source>
</evidence>
<name>A0A341AEI2_NEOAA</name>
<feature type="compositionally biased region" description="Basic and acidic residues" evidence="1">
    <location>
        <begin position="1385"/>
        <end position="1396"/>
    </location>
</feature>
<feature type="compositionally biased region" description="Acidic residues" evidence="1">
    <location>
        <begin position="1203"/>
        <end position="1212"/>
    </location>
</feature>
<evidence type="ECO:0000313" key="3">
    <source>
        <dbReference type="Proteomes" id="UP000252040"/>
    </source>
</evidence>
<evidence type="ECO:0000256" key="1">
    <source>
        <dbReference type="SAM" id="MobiDB-lite"/>
    </source>
</evidence>
<feature type="compositionally biased region" description="Low complexity" evidence="1">
    <location>
        <begin position="837"/>
        <end position="859"/>
    </location>
</feature>
<feature type="compositionally biased region" description="Acidic residues" evidence="1">
    <location>
        <begin position="540"/>
        <end position="552"/>
    </location>
</feature>
<evidence type="ECO:0000259" key="2">
    <source>
        <dbReference type="Pfam" id="PF03546"/>
    </source>
</evidence>
<organism evidence="3 4">
    <name type="scientific">Neophocaena asiaeorientalis asiaeorientalis</name>
    <name type="common">Yangtze finless porpoise</name>
    <name type="synonym">Neophocaena phocaenoides subsp. asiaeorientalis</name>
    <dbReference type="NCBI Taxonomy" id="1706337"/>
    <lineage>
        <taxon>Eukaryota</taxon>
        <taxon>Metazoa</taxon>
        <taxon>Chordata</taxon>
        <taxon>Craniata</taxon>
        <taxon>Vertebrata</taxon>
        <taxon>Euteleostomi</taxon>
        <taxon>Mammalia</taxon>
        <taxon>Eutheria</taxon>
        <taxon>Laurasiatheria</taxon>
        <taxon>Artiodactyla</taxon>
        <taxon>Whippomorpha</taxon>
        <taxon>Cetacea</taxon>
        <taxon>Odontoceti</taxon>
        <taxon>Phocoenidae</taxon>
        <taxon>Neophocaena</taxon>
    </lineage>
</organism>
<feature type="compositionally biased region" description="Acidic residues" evidence="1">
    <location>
        <begin position="87"/>
        <end position="96"/>
    </location>
</feature>
<dbReference type="InterPro" id="IPR006594">
    <property type="entry name" value="LisH"/>
</dbReference>
<dbReference type="RefSeq" id="XP_024588003.1">
    <property type="nucleotide sequence ID" value="XM_024732235.1"/>
</dbReference>
<dbReference type="GeneID" id="112391098"/>
<feature type="compositionally biased region" description="Basic and acidic residues" evidence="1">
    <location>
        <begin position="1406"/>
        <end position="1441"/>
    </location>
</feature>
<feature type="compositionally biased region" description="Basic and acidic residues" evidence="1">
    <location>
        <begin position="1052"/>
        <end position="1063"/>
    </location>
</feature>
<dbReference type="PRINTS" id="PR01503">
    <property type="entry name" value="TREACLE"/>
</dbReference>
<feature type="compositionally biased region" description="Acidic residues" evidence="1">
    <location>
        <begin position="867"/>
        <end position="878"/>
    </location>
</feature>
<dbReference type="RefSeq" id="XP_024588004.1">
    <property type="nucleotide sequence ID" value="XM_024732236.1"/>
</dbReference>
<dbReference type="PANTHER" id="PTHR20787:SF10">
    <property type="entry name" value="TREACLE PROTEIN"/>
    <property type="match status" value="1"/>
</dbReference>
<feature type="compositionally biased region" description="Low complexity" evidence="1">
    <location>
        <begin position="514"/>
        <end position="529"/>
    </location>
</feature>
<dbReference type="GO" id="GO:0005730">
    <property type="term" value="C:nucleolus"/>
    <property type="evidence" value="ECO:0007669"/>
    <property type="project" value="TreeGrafter"/>
</dbReference>
<feature type="compositionally biased region" description="Acidic residues" evidence="1">
    <location>
        <begin position="403"/>
        <end position="416"/>
    </location>
</feature>
<feature type="compositionally biased region" description="Polar residues" evidence="1">
    <location>
        <begin position="1296"/>
        <end position="1307"/>
    </location>
</feature>
<dbReference type="GO" id="GO:0003723">
    <property type="term" value="F:RNA binding"/>
    <property type="evidence" value="ECO:0007669"/>
    <property type="project" value="TreeGrafter"/>
</dbReference>
<keyword evidence="3" id="KW-1185">Reference proteome</keyword>
<feature type="compositionally biased region" description="Acidic residues" evidence="1">
    <location>
        <begin position="475"/>
        <end position="489"/>
    </location>
</feature>
<feature type="compositionally biased region" description="Low complexity" evidence="1">
    <location>
        <begin position="197"/>
        <end position="211"/>
    </location>
</feature>
<dbReference type="STRING" id="1706337.A0A341AEI2"/>
<sequence>MAEARKRRELLPLIYQHLLQAGFVRAAREVKEQSGQKSFLTQPVTLLDIYTHWQQTSEIGQKRKAEEDAALQAKKTRVSDPITSSESSEEEEEVAQEAEAGSTKAIPALASTNSSATGMVLPSSVKEKAKAKTKKASKTVNSTAHPASGKAVAHLLTRKSPQKAAGPSANTILVSETEEEGGVSALRTTAKAGMAVASQAASSSEDTSGSSDETDVEVKPAVKPPQVKASAAAAKESPRRRAAPTPGKAGCVTPQVRGGAMTPASRAKKPEEVSESSEESESEEGAPAGTPSQVKASQKTVQVRAASGPAKGTPGKGATPAPPGKAGKPEEDSESSSEESDSEEETPAAQTLLQAKPSGKLPQVRATAAAPAQVLSPGKGAPPAPRGKAGPAAIQAQTRGQEEDSDSSSEESDSEGEASTAVPHTTSLAQAKPLGKNSQVRAASATSTGPSAKSAVPALPQKARAVAAQVAKWEEDSESCSEEESDSEGEALRTAALTQAKSSGKVLQVRPASGPTQGPPQKAGPAAAQVKTKRSKEDSESSEEESDSEDEAATAKTPVQAKSAVKTSQTKVSPRKGTPITPASAKVPPVQVSAPAPWKAGTVTSPACTSSPAVVRGTQRPEEDSSSSEEPESEEETAPATSVGQVKSVGKSLPVKAASAPTQGPSGQRTTPGLPGKAGPAVAQVKAEVQEDSESSEEESDNEEAASAAAQVKTSVKTTQTKANPAATRVASAKGAASAPGKGVSAAAQAKVGSPAKVKPPARAPQSSAVSGRGQVSVPAMGKALAAAAQAQLGPVRGPQEDSESSEEESDSEGEVPAQAKPSGKTPQVRTASASTKGSPRKGAAPAPPGKAGAPAAQAGKRKEDLESSSEEESDSDGETPAAVPPAQVSTARVGTPAPRKARPATPAKPPKMSQGHEEAWTVMQKEGNSKTARSKTLAPAPPEKKAEGSSTSSDELPARQVIKTPLIFVDPNRSPAGPAATPAQTQATSTPRKAQASESTPRSSSESEDEDVIPATQCSTPAIRTSVATVPTAHPRAALRASMVGAGSSEDTSRVSEGKKQETPATQVTKRNPAHLPLTQAALKVLAQKASEAQPPAARTLSSSGTNSARGTLPMTSPQSTPAQARGANKLRKPEVPATQRAIATPSGRPKAKASGTSDDSKDSSGSSSGSEDDAEGPQVAPLTHRPVGPAPSRRETLVEETTADSSDDEVVAPSQSLLSGYVTPGLTPASSQASKATPKPDPNPSVSSTPATRDAPDGKQEEVEPQQAAGTVSPKTGRREASATPQKTGKGPRSPQTSMQALQSDITRRLLSEPWPLSEAQVQASVAKVLAELLEQEKKKAMGAAKEGSRKGRLGNKRKLSEDQTAAGAPRSKKKKQLGAGDGGERAVSPEKAPRTSKGKSKRDKASGDIKEKKEKESPGSQGAKEKPEGEPGKVKGEGGDQGNPKSKKEKKKADKKKKDKEKKEKKKKAKKASTKDPDSPLQKKKKKKKKTAEQTV</sequence>
<dbReference type="PANTHER" id="PTHR20787">
    <property type="entry name" value="TREACLE"/>
    <property type="match status" value="1"/>
</dbReference>
<dbReference type="Proteomes" id="UP000252040">
    <property type="component" value="Unplaced"/>
</dbReference>
<feature type="compositionally biased region" description="Polar residues" evidence="1">
    <location>
        <begin position="1017"/>
        <end position="1030"/>
    </location>
</feature>
<feature type="compositionally biased region" description="Low complexity" evidence="1">
    <location>
        <begin position="975"/>
        <end position="1005"/>
    </location>
</feature>
<dbReference type="KEGG" id="nasi:112391098"/>
<dbReference type="PROSITE" id="PS50896">
    <property type="entry name" value="LISH"/>
    <property type="match status" value="1"/>
</dbReference>
<proteinExistence type="predicted"/>